<dbReference type="AlphaFoldDB" id="A0A370VBC3"/>
<reference evidence="1 2" key="1">
    <citation type="submission" date="2018-06" db="EMBL/GenBank/DDBJ databases">
        <title>Recombination Drives Gene Content and Phenotype Evolution in Wild Type E. coli Strains.</title>
        <authorList>
            <person name="Field C.M."/>
            <person name="Silander O.K."/>
            <person name="Van Nimwegen E."/>
        </authorList>
    </citation>
    <scope>NUCLEOTIDE SEQUENCE [LARGE SCALE GENOMIC DNA]</scope>
    <source>
        <strain evidence="1 2">SC344</strain>
    </source>
</reference>
<protein>
    <submittedName>
        <fullName evidence="1">Uncharacterized protein</fullName>
    </submittedName>
</protein>
<evidence type="ECO:0000313" key="2">
    <source>
        <dbReference type="Proteomes" id="UP000254454"/>
    </source>
</evidence>
<name>A0A370VBC3_9ESCH</name>
<dbReference type="EMBL" id="QONO01000026">
    <property type="protein sequence ID" value="RDR28712.1"/>
    <property type="molecule type" value="Genomic_DNA"/>
</dbReference>
<dbReference type="Proteomes" id="UP000254454">
    <property type="component" value="Unassembled WGS sequence"/>
</dbReference>
<proteinExistence type="predicted"/>
<evidence type="ECO:0000313" key="1">
    <source>
        <dbReference type="EMBL" id="RDR28712.1"/>
    </source>
</evidence>
<dbReference type="RefSeq" id="WP_115439786.1">
    <property type="nucleotide sequence ID" value="NZ_QONN01000079.1"/>
</dbReference>
<comment type="caution">
    <text evidence="1">The sequence shown here is derived from an EMBL/GenBank/DDBJ whole genome shotgun (WGS) entry which is preliminary data.</text>
</comment>
<gene>
    <name evidence="1" type="ORF">C4A13_01040</name>
</gene>
<sequence>MKWKNGHSPDDMKKFVNKNSSKIGKDFKKELSNRMRNVTQQIQQKINQEVDGGVIPYTGRAMYFNFKRLNEFESVNQIIVLGNQARYLKHIIDHDYVGNKEYKAIPYQNANKTKQGNISQLKSKRKNDKYKKVKSKTSGKTYLIDTTKKTKTSKERVIGYYGSVGRKPIFDFYDTTEKMVLRQLQTMRGTFEYKWRK</sequence>
<accession>A0A370VBC3</accession>
<organism evidence="1 2">
    <name type="scientific">Escherichia marmotae</name>
    <dbReference type="NCBI Taxonomy" id="1499973"/>
    <lineage>
        <taxon>Bacteria</taxon>
        <taxon>Pseudomonadati</taxon>
        <taxon>Pseudomonadota</taxon>
        <taxon>Gammaproteobacteria</taxon>
        <taxon>Enterobacterales</taxon>
        <taxon>Enterobacteriaceae</taxon>
        <taxon>Escherichia</taxon>
    </lineage>
</organism>